<evidence type="ECO:0000313" key="1">
    <source>
        <dbReference type="EMBL" id="DAF53507.1"/>
    </source>
</evidence>
<dbReference type="EMBL" id="BK032655">
    <property type="protein sequence ID" value="DAF53507.1"/>
    <property type="molecule type" value="Genomic_DNA"/>
</dbReference>
<proteinExistence type="predicted"/>
<accession>A0A8S5SRQ8</accession>
<reference evidence="1" key="1">
    <citation type="journal article" date="2021" name="Proc. Natl. Acad. Sci. U.S.A.">
        <title>A Catalog of Tens of Thousands of Viruses from Human Metagenomes Reveals Hidden Associations with Chronic Diseases.</title>
        <authorList>
            <person name="Tisza M.J."/>
            <person name="Buck C.B."/>
        </authorList>
    </citation>
    <scope>NUCLEOTIDE SEQUENCE</scope>
    <source>
        <strain evidence="1">Ct1gv6</strain>
    </source>
</reference>
<sequence length="96" mass="11091">MKYIRIKPIIVEAIQCFTTPESIAQIEKFVGDSVKINNNLNPPHIEISTYPAPFRNGEMVDSVLIEPGDYVLRDEEGYFDTMTKDEFEEEFKEVSE</sequence>
<organism evidence="1">
    <name type="scientific">Siphoviridae sp. ct1gv6</name>
    <dbReference type="NCBI Taxonomy" id="2827766"/>
    <lineage>
        <taxon>Viruses</taxon>
        <taxon>Duplodnaviria</taxon>
        <taxon>Heunggongvirae</taxon>
        <taxon>Uroviricota</taxon>
        <taxon>Caudoviricetes</taxon>
    </lineage>
</organism>
<protein>
    <submittedName>
        <fullName evidence="1">PGDYG protein</fullName>
    </submittedName>
</protein>
<name>A0A8S5SRQ8_9CAUD</name>